<feature type="compositionally biased region" description="Polar residues" evidence="1">
    <location>
        <begin position="1"/>
        <end position="12"/>
    </location>
</feature>
<dbReference type="InterPro" id="IPR052895">
    <property type="entry name" value="HetReg/Transcr_Mod"/>
</dbReference>
<reference evidence="3" key="1">
    <citation type="journal article" date="2020" name="Stud. Mycol.">
        <title>101 Dothideomycetes genomes: a test case for predicting lifestyles and emergence of pathogens.</title>
        <authorList>
            <person name="Haridas S."/>
            <person name="Albert R."/>
            <person name="Binder M."/>
            <person name="Bloem J."/>
            <person name="Labutti K."/>
            <person name="Salamov A."/>
            <person name="Andreopoulos B."/>
            <person name="Baker S."/>
            <person name="Barry K."/>
            <person name="Bills G."/>
            <person name="Bluhm B."/>
            <person name="Cannon C."/>
            <person name="Castanera R."/>
            <person name="Culley D."/>
            <person name="Daum C."/>
            <person name="Ezra D."/>
            <person name="Gonzalez J."/>
            <person name="Henrissat B."/>
            <person name="Kuo A."/>
            <person name="Liang C."/>
            <person name="Lipzen A."/>
            <person name="Lutzoni F."/>
            <person name="Magnuson J."/>
            <person name="Mondo S."/>
            <person name="Nolan M."/>
            <person name="Ohm R."/>
            <person name="Pangilinan J."/>
            <person name="Park H.-J."/>
            <person name="Ramirez L."/>
            <person name="Alfaro M."/>
            <person name="Sun H."/>
            <person name="Tritt A."/>
            <person name="Yoshinaga Y."/>
            <person name="Zwiers L.-H."/>
            <person name="Turgeon B."/>
            <person name="Goodwin S."/>
            <person name="Spatafora J."/>
            <person name="Crous P."/>
            <person name="Grigoriev I."/>
        </authorList>
    </citation>
    <scope>NUCLEOTIDE SEQUENCE</scope>
    <source>
        <strain evidence="3">CBS 110217</strain>
    </source>
</reference>
<sequence>MAASSPPQQHQSPYHKGALRPGEIRLLSVESTSSETNGFISRDRKLARRVRGRAALLRLVTRRHKLKDNPEFDAISYVWGTAPKPVSVQCNGAPLLITHTAYEMLEHLRLYRPNLKRPIWIDAICI</sequence>
<accession>A0A9P4HA88</accession>
<feature type="domain" description="Heterokaryon incompatibility" evidence="2">
    <location>
        <begin position="72"/>
        <end position="126"/>
    </location>
</feature>
<keyword evidence="4" id="KW-1185">Reference proteome</keyword>
<evidence type="ECO:0000313" key="3">
    <source>
        <dbReference type="EMBL" id="KAF2029737.1"/>
    </source>
</evidence>
<proteinExistence type="predicted"/>
<dbReference type="InterPro" id="IPR010730">
    <property type="entry name" value="HET"/>
</dbReference>
<dbReference type="Pfam" id="PF06985">
    <property type="entry name" value="HET"/>
    <property type="match status" value="1"/>
</dbReference>
<evidence type="ECO:0000259" key="2">
    <source>
        <dbReference type="Pfam" id="PF06985"/>
    </source>
</evidence>
<gene>
    <name evidence="3" type="ORF">EK21DRAFT_89520</name>
</gene>
<evidence type="ECO:0000313" key="4">
    <source>
        <dbReference type="Proteomes" id="UP000799777"/>
    </source>
</evidence>
<dbReference type="PANTHER" id="PTHR24148:SF77">
    <property type="entry name" value="HETEROKARYON INCOMPATIBILITY DOMAIN-CONTAINING PROTEIN"/>
    <property type="match status" value="1"/>
</dbReference>
<dbReference type="PANTHER" id="PTHR24148">
    <property type="entry name" value="ANKYRIN REPEAT DOMAIN-CONTAINING PROTEIN 39 HOMOLOG-RELATED"/>
    <property type="match status" value="1"/>
</dbReference>
<feature type="region of interest" description="Disordered" evidence="1">
    <location>
        <begin position="1"/>
        <end position="21"/>
    </location>
</feature>
<evidence type="ECO:0000256" key="1">
    <source>
        <dbReference type="SAM" id="MobiDB-lite"/>
    </source>
</evidence>
<name>A0A9P4HA88_9PLEO</name>
<dbReference type="OrthoDB" id="5242193at2759"/>
<dbReference type="Proteomes" id="UP000799777">
    <property type="component" value="Unassembled WGS sequence"/>
</dbReference>
<protein>
    <recommendedName>
        <fullName evidence="2">Heterokaryon incompatibility domain-containing protein</fullName>
    </recommendedName>
</protein>
<comment type="caution">
    <text evidence="3">The sequence shown here is derived from an EMBL/GenBank/DDBJ whole genome shotgun (WGS) entry which is preliminary data.</text>
</comment>
<dbReference type="AlphaFoldDB" id="A0A9P4HA88"/>
<dbReference type="EMBL" id="ML978197">
    <property type="protein sequence ID" value="KAF2029737.1"/>
    <property type="molecule type" value="Genomic_DNA"/>
</dbReference>
<organism evidence="3 4">
    <name type="scientific">Setomelanomma holmii</name>
    <dbReference type="NCBI Taxonomy" id="210430"/>
    <lineage>
        <taxon>Eukaryota</taxon>
        <taxon>Fungi</taxon>
        <taxon>Dikarya</taxon>
        <taxon>Ascomycota</taxon>
        <taxon>Pezizomycotina</taxon>
        <taxon>Dothideomycetes</taxon>
        <taxon>Pleosporomycetidae</taxon>
        <taxon>Pleosporales</taxon>
        <taxon>Pleosporineae</taxon>
        <taxon>Phaeosphaeriaceae</taxon>
        <taxon>Setomelanomma</taxon>
    </lineage>
</organism>